<name>A0A9D1LVG2_9FIRM</name>
<reference evidence="3" key="1">
    <citation type="submission" date="2020-10" db="EMBL/GenBank/DDBJ databases">
        <authorList>
            <person name="Gilroy R."/>
        </authorList>
    </citation>
    <scope>NUCLEOTIDE SEQUENCE</scope>
    <source>
        <strain evidence="3">ChiSjej4B22-9803</strain>
    </source>
</reference>
<evidence type="ECO:0000256" key="1">
    <source>
        <dbReference type="ARBA" id="ARBA00022603"/>
    </source>
</evidence>
<accession>A0A9D1LVG2</accession>
<dbReference type="InterPro" id="IPR029063">
    <property type="entry name" value="SAM-dependent_MTases_sf"/>
</dbReference>
<reference evidence="3" key="2">
    <citation type="journal article" date="2021" name="PeerJ">
        <title>Extensive microbial diversity within the chicken gut microbiome revealed by metagenomics and culture.</title>
        <authorList>
            <person name="Gilroy R."/>
            <person name="Ravi A."/>
            <person name="Getino M."/>
            <person name="Pursley I."/>
            <person name="Horton D.L."/>
            <person name="Alikhan N.F."/>
            <person name="Baker D."/>
            <person name="Gharbi K."/>
            <person name="Hall N."/>
            <person name="Watson M."/>
            <person name="Adriaenssens E.M."/>
            <person name="Foster-Nyarko E."/>
            <person name="Jarju S."/>
            <person name="Secka A."/>
            <person name="Antonio M."/>
            <person name="Oren A."/>
            <person name="Chaudhuri R.R."/>
            <person name="La Ragione R."/>
            <person name="Hildebrand F."/>
            <person name="Pallen M.J."/>
        </authorList>
    </citation>
    <scope>NUCLEOTIDE SEQUENCE</scope>
    <source>
        <strain evidence="3">ChiSjej4B22-9803</strain>
    </source>
</reference>
<keyword evidence="2 3" id="KW-0808">Transferase</keyword>
<dbReference type="Pfam" id="PF03602">
    <property type="entry name" value="Cons_hypoth95"/>
    <property type="match status" value="1"/>
</dbReference>
<sequence length="182" mass="20279">MRIIAGTRRGLKLFEFEGADVRPTTDRVRESMFNLIQDFVRDSVVLDLFGGSGALSLEALSRGADRAVVTDIDARSVGLIRRNAEKAGFLDRMEILNESAASYLNRTAQKFHVVFLDPPYNQGLVRPTLELISKRDILAEEGIAVLERDSGDEPGDIMGLAVLKQKKYGRSCITIYHRGDKH</sequence>
<dbReference type="PANTHER" id="PTHR43542">
    <property type="entry name" value="METHYLTRANSFERASE"/>
    <property type="match status" value="1"/>
</dbReference>
<dbReference type="GO" id="GO:0003676">
    <property type="term" value="F:nucleic acid binding"/>
    <property type="evidence" value="ECO:0007669"/>
    <property type="project" value="InterPro"/>
</dbReference>
<dbReference type="CDD" id="cd02440">
    <property type="entry name" value="AdoMet_MTases"/>
    <property type="match status" value="1"/>
</dbReference>
<dbReference type="Gene3D" id="3.40.50.150">
    <property type="entry name" value="Vaccinia Virus protein VP39"/>
    <property type="match status" value="1"/>
</dbReference>
<dbReference type="PANTHER" id="PTHR43542:SF1">
    <property type="entry name" value="METHYLTRANSFERASE"/>
    <property type="match status" value="1"/>
</dbReference>
<keyword evidence="1 3" id="KW-0489">Methyltransferase</keyword>
<evidence type="ECO:0000313" key="4">
    <source>
        <dbReference type="Proteomes" id="UP000824111"/>
    </source>
</evidence>
<dbReference type="InterPro" id="IPR004398">
    <property type="entry name" value="RNA_MeTrfase_RsmD"/>
</dbReference>
<dbReference type="GO" id="GO:0052913">
    <property type="term" value="F:16S rRNA (guanine(966)-N(2))-methyltransferase activity"/>
    <property type="evidence" value="ECO:0007669"/>
    <property type="project" value="UniProtKB-EC"/>
</dbReference>
<dbReference type="Proteomes" id="UP000824111">
    <property type="component" value="Unassembled WGS sequence"/>
</dbReference>
<evidence type="ECO:0000256" key="2">
    <source>
        <dbReference type="ARBA" id="ARBA00022679"/>
    </source>
</evidence>
<dbReference type="NCBIfam" id="TIGR00095">
    <property type="entry name" value="16S rRNA (guanine(966)-N(2))-methyltransferase RsmD"/>
    <property type="match status" value="1"/>
</dbReference>
<evidence type="ECO:0000313" key="3">
    <source>
        <dbReference type="EMBL" id="HIU48677.1"/>
    </source>
</evidence>
<gene>
    <name evidence="3" type="primary">rsmD</name>
    <name evidence="3" type="ORF">IAB04_04890</name>
</gene>
<proteinExistence type="predicted"/>
<dbReference type="EC" id="2.1.1.171" evidence="3"/>
<protein>
    <submittedName>
        <fullName evidence="3">16S rRNA (Guanine(966)-N(2))-methyltransferase RsmD</fullName>
        <ecNumber evidence="3">2.1.1.171</ecNumber>
    </submittedName>
</protein>
<dbReference type="InterPro" id="IPR002052">
    <property type="entry name" value="DNA_methylase_N6_adenine_CS"/>
</dbReference>
<dbReference type="PIRSF" id="PIRSF004553">
    <property type="entry name" value="CHP00095"/>
    <property type="match status" value="1"/>
</dbReference>
<dbReference type="AlphaFoldDB" id="A0A9D1LVG2"/>
<dbReference type="PROSITE" id="PS00092">
    <property type="entry name" value="N6_MTASE"/>
    <property type="match status" value="1"/>
</dbReference>
<organism evidence="3 4">
    <name type="scientific">Candidatus Avimonoglobus intestinipullorum</name>
    <dbReference type="NCBI Taxonomy" id="2840699"/>
    <lineage>
        <taxon>Bacteria</taxon>
        <taxon>Bacillati</taxon>
        <taxon>Bacillota</taxon>
        <taxon>Clostridia</taxon>
        <taxon>Eubacteriales</taxon>
        <taxon>Candidatus Avimonoglobus</taxon>
    </lineage>
</organism>
<dbReference type="EMBL" id="DVND01000128">
    <property type="protein sequence ID" value="HIU48677.1"/>
    <property type="molecule type" value="Genomic_DNA"/>
</dbReference>
<dbReference type="SUPFAM" id="SSF53335">
    <property type="entry name" value="S-adenosyl-L-methionine-dependent methyltransferases"/>
    <property type="match status" value="1"/>
</dbReference>
<comment type="caution">
    <text evidence="3">The sequence shown here is derived from an EMBL/GenBank/DDBJ whole genome shotgun (WGS) entry which is preliminary data.</text>
</comment>